<dbReference type="EMBL" id="JADJOT010000007">
    <property type="protein sequence ID" value="MBK7953717.1"/>
    <property type="molecule type" value="Genomic_DNA"/>
</dbReference>
<comment type="caution">
    <text evidence="2">The sequence shown here is derived from an EMBL/GenBank/DDBJ whole genome shotgun (WGS) entry which is preliminary data.</text>
</comment>
<dbReference type="AlphaFoldDB" id="A0A935TA97"/>
<evidence type="ECO:0000259" key="1">
    <source>
        <dbReference type="Pfam" id="PF08378"/>
    </source>
</evidence>
<evidence type="ECO:0000313" key="3">
    <source>
        <dbReference type="Proteomes" id="UP000706151"/>
    </source>
</evidence>
<feature type="domain" description="NERD" evidence="1">
    <location>
        <begin position="14"/>
        <end position="118"/>
    </location>
</feature>
<dbReference type="Pfam" id="PF13604">
    <property type="entry name" value="AAA_30"/>
    <property type="match status" value="1"/>
</dbReference>
<reference evidence="2 3" key="1">
    <citation type="submission" date="2020-10" db="EMBL/GenBank/DDBJ databases">
        <title>Connecting structure to function with the recovery of over 1000 high-quality activated sludge metagenome-assembled genomes encoding full-length rRNA genes using long-read sequencing.</title>
        <authorList>
            <person name="Singleton C.M."/>
            <person name="Petriglieri F."/>
            <person name="Kristensen J.M."/>
            <person name="Kirkegaard R.H."/>
            <person name="Michaelsen T.Y."/>
            <person name="Andersen M.H."/>
            <person name="Karst S.M."/>
            <person name="Dueholm M.S."/>
            <person name="Nielsen P.H."/>
            <person name="Albertsen M."/>
        </authorList>
    </citation>
    <scope>NUCLEOTIDE SEQUENCE [LARGE SCALE GENOMIC DNA]</scope>
    <source>
        <strain evidence="2">Fred_18-Q3-R57-64_BAT3C.720</strain>
    </source>
</reference>
<sequence>MRMIPDTPHGTHSQAEKRVFDRLCAAFASEQDGVFTAYHSLNLTRHAHKRFGEIDFLICCPHGIFALEVKGGRVGCHNGIWQYTNRYGDVTESNEGPFKQAESALHGLMANLRANLPDRVVAQFSIGYGVIFPDCEWPVLGAEWDAKTVADARGYKDIDRWLEKLFQYWRGKDGGHRHPTAPALKELRHYLRPEFEAATPIHAQALGAEERIATLTEDQMAMVDVVAANPRVLCSGGAGTGKTFLALELARRWTAENMNVALVCRSPWLKNYLDARFSIPKLTVSLVSAVRNACRRQGLDRFDAVIVDEGQDIFDMASLDCLDSVLNGGLSDGRWCIFHDINNQSGLFGKFDQEAMDYLASIQPVQVPLRTNCRNTHIILDKVQKSLGADMGTRGAGAGPKIREMISASKEESAKLLAIELVELIDHGGLSPGDVTILSPYPVGDSCVALLPEKIRHEIVTLDEYSLRNFPSAKTSFAEIANFKGLENEAIIVTDLPPPTKGSQYLAMHYVAMSRARSVLSLIQRET</sequence>
<dbReference type="InterPro" id="IPR011528">
    <property type="entry name" value="NERD"/>
</dbReference>
<evidence type="ECO:0000313" key="2">
    <source>
        <dbReference type="EMBL" id="MBK7953717.1"/>
    </source>
</evidence>
<dbReference type="InterPro" id="IPR027417">
    <property type="entry name" value="P-loop_NTPase"/>
</dbReference>
<dbReference type="SUPFAM" id="SSF52540">
    <property type="entry name" value="P-loop containing nucleoside triphosphate hydrolases"/>
    <property type="match status" value="1"/>
</dbReference>
<dbReference type="Gene3D" id="3.40.50.300">
    <property type="entry name" value="P-loop containing nucleotide triphosphate hydrolases"/>
    <property type="match status" value="1"/>
</dbReference>
<protein>
    <submittedName>
        <fullName evidence="2">NERD domain-containing protein</fullName>
    </submittedName>
</protein>
<dbReference type="Proteomes" id="UP000706151">
    <property type="component" value="Unassembled WGS sequence"/>
</dbReference>
<organism evidence="2 3">
    <name type="scientific">Candidatus Accumulibacter affinis</name>
    <dbReference type="NCBI Taxonomy" id="2954384"/>
    <lineage>
        <taxon>Bacteria</taxon>
        <taxon>Pseudomonadati</taxon>
        <taxon>Pseudomonadota</taxon>
        <taxon>Betaproteobacteria</taxon>
        <taxon>Candidatus Accumulibacter</taxon>
    </lineage>
</organism>
<name>A0A935TA97_9PROT</name>
<gene>
    <name evidence="2" type="ORF">IPK02_06965</name>
</gene>
<proteinExistence type="predicted"/>
<dbReference type="Pfam" id="PF08378">
    <property type="entry name" value="NERD"/>
    <property type="match status" value="1"/>
</dbReference>
<accession>A0A935TA97</accession>